<comment type="cofactor">
    <cofactor evidence="5">
        <name>Fe(2+)</name>
        <dbReference type="ChEBI" id="CHEBI:29033"/>
    </cofactor>
    <text evidence="5">Binds 1 Fe(2+) ion per subunit.</text>
</comment>
<evidence type="ECO:0000256" key="5">
    <source>
        <dbReference type="PIRSR" id="PIRSR604294-1"/>
    </source>
</evidence>
<feature type="binding site" evidence="5">
    <location>
        <position position="172"/>
    </location>
    <ligand>
        <name>Fe cation</name>
        <dbReference type="ChEBI" id="CHEBI:24875"/>
        <note>catalytic</note>
    </ligand>
</feature>
<dbReference type="GO" id="GO:0003834">
    <property type="term" value="F:beta-carotene 15,15'-dioxygenase activity"/>
    <property type="evidence" value="ECO:0007669"/>
    <property type="project" value="TreeGrafter"/>
</dbReference>
<dbReference type="KEGG" id="clec:106669856"/>
<comment type="similarity">
    <text evidence="1">Belongs to the carotenoid oxygenase family.</text>
</comment>
<dbReference type="OMA" id="PEMSDNH"/>
<dbReference type="GO" id="GO:0046872">
    <property type="term" value="F:metal ion binding"/>
    <property type="evidence" value="ECO:0007669"/>
    <property type="project" value="UniProtKB-KW"/>
</dbReference>
<dbReference type="GO" id="GO:0016121">
    <property type="term" value="P:carotene catabolic process"/>
    <property type="evidence" value="ECO:0007669"/>
    <property type="project" value="TreeGrafter"/>
</dbReference>
<evidence type="ECO:0000256" key="2">
    <source>
        <dbReference type="ARBA" id="ARBA00022723"/>
    </source>
</evidence>
<name>A0A8I6S0Z6_CIMLE</name>
<dbReference type="InterPro" id="IPR004294">
    <property type="entry name" value="Carotenoid_Oase"/>
</dbReference>
<dbReference type="AlphaFoldDB" id="A0A8I6S0Z6"/>
<keyword evidence="4 5" id="KW-0408">Iron</keyword>
<keyword evidence="2 5" id="KW-0479">Metal-binding</keyword>
<gene>
    <name evidence="6" type="primary">106669856</name>
</gene>
<dbReference type="PANTHER" id="PTHR10543">
    <property type="entry name" value="BETA-CAROTENE DIOXYGENASE"/>
    <property type="match status" value="1"/>
</dbReference>
<dbReference type="PANTHER" id="PTHR10543:SF24">
    <property type="entry name" value="CAROTENOID ISOMEROOXYGENASE"/>
    <property type="match status" value="1"/>
</dbReference>
<keyword evidence="7" id="KW-1185">Reference proteome</keyword>
<evidence type="ECO:0000256" key="1">
    <source>
        <dbReference type="ARBA" id="ARBA00006787"/>
    </source>
</evidence>
<evidence type="ECO:0000256" key="3">
    <source>
        <dbReference type="ARBA" id="ARBA00023002"/>
    </source>
</evidence>
<sequence length="525" mass="59118">MSGYGGLFRSAEEQIQPVDAIISGNIPEWINGDLIANGPGLFDLKKNFSVNHWLDGFAILSKFHIENGKVTFSKRFIQSDAYIKGTAAGNPLYTEFGTKAYTDPSKSMFQKMKSYLLPDLTDNVANNLYIIGNTLYGSTDTSVKRIIDPITLETRDKVDVAKSTKLDLVASHVYFDSDGACYGLGRSLSAGFMTQIFKIPPEVTPPGQEFSKATILATVPTRHKMGITFTHSLGMTENYLIYIEQPMYMPGMKLVAAYGKGKSMSECMEWRPKESNRFIIIHKLTGEVNPLIFESTQPFFFFHHINAYEQDRELIIDILCHESPEVIYKMKLKELRSSDFNLKDKSVARRFALPLITSFKNIPENKNLLSNYALPKSITAVRKGDKIILTDETLAPPSLELPMVNPAYFGKEYTYFYAPGLYDQSEFKNKLVKVDVKTGEVKTWMESTTSFPCEPCFLPSPNSKSEDDGVLLVNVSETNKELNSFLVILDAKDLNEIGRATLPVHSPFLIHSIFIPESFYSKQRT</sequence>
<evidence type="ECO:0000313" key="6">
    <source>
        <dbReference type="EnsemblMetazoa" id="XP_014255156.1"/>
    </source>
</evidence>
<dbReference type="GO" id="GO:0010436">
    <property type="term" value="F:carotenoid dioxygenase activity"/>
    <property type="evidence" value="ECO:0007669"/>
    <property type="project" value="TreeGrafter"/>
</dbReference>
<feature type="binding site" evidence="5">
    <location>
        <position position="231"/>
    </location>
    <ligand>
        <name>Fe cation</name>
        <dbReference type="ChEBI" id="CHEBI:24875"/>
        <note>catalytic</note>
    </ligand>
</feature>
<protein>
    <submittedName>
        <fullName evidence="6">Uncharacterized protein</fullName>
    </submittedName>
</protein>
<feature type="binding site" evidence="5">
    <location>
        <position position="303"/>
    </location>
    <ligand>
        <name>Fe cation</name>
        <dbReference type="ChEBI" id="CHEBI:24875"/>
        <note>catalytic</note>
    </ligand>
</feature>
<dbReference type="Proteomes" id="UP000494040">
    <property type="component" value="Unassembled WGS sequence"/>
</dbReference>
<dbReference type="EnsemblMetazoa" id="XM_014399670.2">
    <property type="protein sequence ID" value="XP_014255156.1"/>
    <property type="gene ID" value="LOC106669856"/>
</dbReference>
<evidence type="ECO:0000256" key="4">
    <source>
        <dbReference type="ARBA" id="ARBA00023004"/>
    </source>
</evidence>
<proteinExistence type="inferred from homology"/>
<accession>A0A8I6S0Z6</accession>
<dbReference type="Pfam" id="PF03055">
    <property type="entry name" value="RPE65"/>
    <property type="match status" value="1"/>
</dbReference>
<evidence type="ECO:0000313" key="7">
    <source>
        <dbReference type="Proteomes" id="UP000494040"/>
    </source>
</evidence>
<keyword evidence="3" id="KW-0560">Oxidoreductase</keyword>
<feature type="binding site" evidence="5">
    <location>
        <position position="511"/>
    </location>
    <ligand>
        <name>Fe cation</name>
        <dbReference type="ChEBI" id="CHEBI:24875"/>
        <note>catalytic</note>
    </ligand>
</feature>
<dbReference type="OrthoDB" id="1069523at2759"/>
<reference evidence="6" key="1">
    <citation type="submission" date="2022-01" db="UniProtKB">
        <authorList>
            <consortium name="EnsemblMetazoa"/>
        </authorList>
    </citation>
    <scope>IDENTIFICATION</scope>
</reference>
<organism evidence="6 7">
    <name type="scientific">Cimex lectularius</name>
    <name type="common">Bed bug</name>
    <name type="synonym">Acanthia lectularia</name>
    <dbReference type="NCBI Taxonomy" id="79782"/>
    <lineage>
        <taxon>Eukaryota</taxon>
        <taxon>Metazoa</taxon>
        <taxon>Ecdysozoa</taxon>
        <taxon>Arthropoda</taxon>
        <taxon>Hexapoda</taxon>
        <taxon>Insecta</taxon>
        <taxon>Pterygota</taxon>
        <taxon>Neoptera</taxon>
        <taxon>Paraneoptera</taxon>
        <taxon>Hemiptera</taxon>
        <taxon>Heteroptera</taxon>
        <taxon>Panheteroptera</taxon>
        <taxon>Cimicomorpha</taxon>
        <taxon>Cimicidae</taxon>
        <taxon>Cimex</taxon>
    </lineage>
</organism>